<accession>A0ABP9US98</accession>
<dbReference type="PANTHER" id="PTHR30332">
    <property type="entry name" value="PROBABLE GENERAL SECRETION PATHWAY PROTEIN D"/>
    <property type="match status" value="1"/>
</dbReference>
<feature type="signal peptide" evidence="7">
    <location>
        <begin position="1"/>
        <end position="22"/>
    </location>
</feature>
<evidence type="ECO:0000259" key="9">
    <source>
        <dbReference type="Pfam" id="PF03958"/>
    </source>
</evidence>
<sequence length="626" mass="67855">MKRIATLTLVSALAVQAQTQLAPDTEPVSPVTPADQSALPELPPPPAETQPADSDPGGVNAPAAGTGDLVVQPGAPMPTPPADDDEPLPSVEPVAPPTETPIDTAQREEDAILQSDEGFLIKDAPLNDIFQFLAKQAGRQYFHNVKISTPEYRVTGHLNDGDPLQQMEELAFMYGLELYTKGSTVYALTQTQLTQLPSTEATYKLAYLRPTDIEMITGVVSPVLSPGTGIIKFEPKTNTLVIIDTARRIEKAKELLRKIDQPQGQIIVETKILRINSSAAERVGVDWSGALGETGTTIEIAKSLNSIFGISSDFTDIPNGASGIEYAYDPAANLVLSPVQLSGVLRALDSGGLATQISNPTLITEDNEQGTISIIDRVPIITTTTNSGGSLGGSSVSEEVRYKIDENDPTITEAPEKHREIGISMVATPSLLPDGTIRMNLRPRSAQISEQVRSAQTNNVYPRVTESMIDCTTRVPDGCSLVVGGFYGEVQTNDNNKVPLLGDVPLLNFFFKSKATVKEQTSLVFIVTPTSYDPTSRSSSGFHSNRIHHSFNLPRDHDWVDPLNPGPAHEPNLRRAIRGLQPQEEPYYPTPEEVERARVRHQRVSTSQNAAVEPASSHPRFSRARR</sequence>
<dbReference type="EMBL" id="BAABRI010000025">
    <property type="protein sequence ID" value="GAA5484421.1"/>
    <property type="molecule type" value="Genomic_DNA"/>
</dbReference>
<feature type="region of interest" description="Disordered" evidence="6">
    <location>
        <begin position="581"/>
        <end position="626"/>
    </location>
</feature>
<dbReference type="InterPro" id="IPR001775">
    <property type="entry name" value="GspD/PilQ"/>
</dbReference>
<keyword evidence="11" id="KW-1185">Reference proteome</keyword>
<keyword evidence="3" id="KW-0472">Membrane</keyword>
<evidence type="ECO:0000256" key="3">
    <source>
        <dbReference type="ARBA" id="ARBA00023136"/>
    </source>
</evidence>
<evidence type="ECO:0000313" key="10">
    <source>
        <dbReference type="EMBL" id="GAA5484421.1"/>
    </source>
</evidence>
<dbReference type="Gene3D" id="3.30.1370.120">
    <property type="match status" value="1"/>
</dbReference>
<evidence type="ECO:0000256" key="5">
    <source>
        <dbReference type="RuleBase" id="RU004004"/>
    </source>
</evidence>
<dbReference type="Pfam" id="PF00263">
    <property type="entry name" value="Secretin"/>
    <property type="match status" value="1"/>
</dbReference>
<comment type="subcellular location">
    <subcellularLocation>
        <location evidence="5">Cell outer membrane</location>
    </subcellularLocation>
    <subcellularLocation>
        <location evidence="1">Membrane</location>
    </subcellularLocation>
</comment>
<reference evidence="10 11" key="1">
    <citation type="submission" date="2024-02" db="EMBL/GenBank/DDBJ databases">
        <title>Haloferula sargassicola NBRC 104335.</title>
        <authorList>
            <person name="Ichikawa N."/>
            <person name="Katano-Makiyama Y."/>
            <person name="Hidaka K."/>
        </authorList>
    </citation>
    <scope>NUCLEOTIDE SEQUENCE [LARGE SCALE GENOMIC DNA]</scope>
    <source>
        <strain evidence="10 11">NBRC 104335</strain>
    </source>
</reference>
<evidence type="ECO:0000256" key="4">
    <source>
        <dbReference type="RuleBase" id="RU004003"/>
    </source>
</evidence>
<evidence type="ECO:0000256" key="1">
    <source>
        <dbReference type="ARBA" id="ARBA00004370"/>
    </source>
</evidence>
<evidence type="ECO:0000256" key="6">
    <source>
        <dbReference type="SAM" id="MobiDB-lite"/>
    </source>
</evidence>
<feature type="domain" description="Type II/III secretion system secretin-like" evidence="8">
    <location>
        <begin position="347"/>
        <end position="530"/>
    </location>
</feature>
<comment type="similarity">
    <text evidence="4">Belongs to the bacterial secretin family.</text>
</comment>
<evidence type="ECO:0000259" key="8">
    <source>
        <dbReference type="Pfam" id="PF00263"/>
    </source>
</evidence>
<gene>
    <name evidence="10" type="primary">sctC_4</name>
    <name evidence="10" type="ORF">Hsar01_03665</name>
</gene>
<dbReference type="PRINTS" id="PR00811">
    <property type="entry name" value="BCTERIALGSPD"/>
</dbReference>
<dbReference type="InterPro" id="IPR050810">
    <property type="entry name" value="Bact_Secretion_Sys_Channel"/>
</dbReference>
<proteinExistence type="inferred from homology"/>
<feature type="compositionally biased region" description="Low complexity" evidence="6">
    <location>
        <begin position="581"/>
        <end position="591"/>
    </location>
</feature>
<evidence type="ECO:0000256" key="7">
    <source>
        <dbReference type="SAM" id="SignalP"/>
    </source>
</evidence>
<dbReference type="PANTHER" id="PTHR30332:SF17">
    <property type="entry name" value="TYPE IV PILIATION SYSTEM PROTEIN DR_0774-RELATED"/>
    <property type="match status" value="1"/>
</dbReference>
<evidence type="ECO:0000256" key="2">
    <source>
        <dbReference type="ARBA" id="ARBA00022729"/>
    </source>
</evidence>
<protein>
    <submittedName>
        <fullName evidence="10">Type 3 secretion system secretin</fullName>
    </submittedName>
</protein>
<feature type="region of interest" description="Disordered" evidence="6">
    <location>
        <begin position="19"/>
        <end position="103"/>
    </location>
</feature>
<name>A0ABP9US98_9BACT</name>
<feature type="chain" id="PRO_5046535454" evidence="7">
    <location>
        <begin position="23"/>
        <end position="626"/>
    </location>
</feature>
<organism evidence="10 11">
    <name type="scientific">Haloferula sargassicola</name>
    <dbReference type="NCBI Taxonomy" id="490096"/>
    <lineage>
        <taxon>Bacteria</taxon>
        <taxon>Pseudomonadati</taxon>
        <taxon>Verrucomicrobiota</taxon>
        <taxon>Verrucomicrobiia</taxon>
        <taxon>Verrucomicrobiales</taxon>
        <taxon>Verrucomicrobiaceae</taxon>
        <taxon>Haloferula</taxon>
    </lineage>
</organism>
<evidence type="ECO:0000313" key="11">
    <source>
        <dbReference type="Proteomes" id="UP001476282"/>
    </source>
</evidence>
<comment type="caution">
    <text evidence="10">The sequence shown here is derived from an EMBL/GenBank/DDBJ whole genome shotgun (WGS) entry which is preliminary data.</text>
</comment>
<keyword evidence="2 7" id="KW-0732">Signal</keyword>
<dbReference type="Pfam" id="PF03958">
    <property type="entry name" value="Secretin_N"/>
    <property type="match status" value="1"/>
</dbReference>
<dbReference type="InterPro" id="IPR038591">
    <property type="entry name" value="NolW-like_sf"/>
</dbReference>
<dbReference type="Gene3D" id="3.55.50.30">
    <property type="match status" value="1"/>
</dbReference>
<dbReference type="Proteomes" id="UP001476282">
    <property type="component" value="Unassembled WGS sequence"/>
</dbReference>
<dbReference type="InterPro" id="IPR004846">
    <property type="entry name" value="T2SS/T3SS_dom"/>
</dbReference>
<keyword evidence="5" id="KW-0813">Transport</keyword>
<dbReference type="InterPro" id="IPR005644">
    <property type="entry name" value="NolW-like"/>
</dbReference>
<feature type="domain" description="NolW-like" evidence="9">
    <location>
        <begin position="203"/>
        <end position="265"/>
    </location>
</feature>